<keyword evidence="4" id="KW-1185">Reference proteome</keyword>
<dbReference type="InterPro" id="IPR000914">
    <property type="entry name" value="SBP_5_dom"/>
</dbReference>
<evidence type="ECO:0000256" key="1">
    <source>
        <dbReference type="SAM" id="Phobius"/>
    </source>
</evidence>
<dbReference type="GO" id="GO:0016151">
    <property type="term" value="F:nickel cation binding"/>
    <property type="evidence" value="ECO:0007669"/>
    <property type="project" value="InterPro"/>
</dbReference>
<dbReference type="PIRSF" id="PIRSF002741">
    <property type="entry name" value="MppA"/>
    <property type="match status" value="1"/>
</dbReference>
<reference evidence="3 4" key="1">
    <citation type="journal article" date="2018" name="Plant Biotechnol. Rep.">
        <title>Diversity and antifungal activity of endophytic bacteria associated with Panax ginseng seedlings.</title>
        <authorList>
            <person name="Park J.M."/>
            <person name="Hong C.E."/>
            <person name="Jo S.H."/>
        </authorList>
    </citation>
    <scope>NUCLEOTIDE SEQUENCE [LARGE SCALE GENOMIC DNA]</scope>
    <source>
        <strain evidence="3 4">PgKB20</strain>
    </source>
</reference>
<dbReference type="InterPro" id="IPR011980">
    <property type="entry name" value="CntA-like"/>
</dbReference>
<keyword evidence="1" id="KW-0472">Membrane</keyword>
<dbReference type="GO" id="GO:0015833">
    <property type="term" value="P:peptide transport"/>
    <property type="evidence" value="ECO:0007669"/>
    <property type="project" value="TreeGrafter"/>
</dbReference>
<dbReference type="InterPro" id="IPR039424">
    <property type="entry name" value="SBP_5"/>
</dbReference>
<dbReference type="GO" id="GO:0030288">
    <property type="term" value="C:outer membrane-bounded periplasmic space"/>
    <property type="evidence" value="ECO:0007669"/>
    <property type="project" value="TreeGrafter"/>
</dbReference>
<evidence type="ECO:0000313" key="4">
    <source>
        <dbReference type="Proteomes" id="UP000325032"/>
    </source>
</evidence>
<gene>
    <name evidence="3" type="primary">nikA_1</name>
    <name evidence="3" type="ORF">FX981_02180</name>
</gene>
<evidence type="ECO:0000259" key="2">
    <source>
        <dbReference type="Pfam" id="PF00496"/>
    </source>
</evidence>
<organism evidence="3 4">
    <name type="scientific">Bacillus safensis</name>
    <dbReference type="NCBI Taxonomy" id="561879"/>
    <lineage>
        <taxon>Bacteria</taxon>
        <taxon>Bacillati</taxon>
        <taxon>Bacillota</taxon>
        <taxon>Bacilli</taxon>
        <taxon>Bacillales</taxon>
        <taxon>Bacillaceae</taxon>
        <taxon>Bacillus</taxon>
    </lineage>
</organism>
<dbReference type="Gene3D" id="3.40.190.10">
    <property type="entry name" value="Periplasmic binding protein-like II"/>
    <property type="match status" value="1"/>
</dbReference>
<dbReference type="InterPro" id="IPR030678">
    <property type="entry name" value="Peptide/Ni-bd"/>
</dbReference>
<dbReference type="PANTHER" id="PTHR30290">
    <property type="entry name" value="PERIPLASMIC BINDING COMPONENT OF ABC TRANSPORTER"/>
    <property type="match status" value="1"/>
</dbReference>
<sequence length="587" mass="67253">MSLFFYEKTLYFPFLYANIQFVIISINNRNDYDNVELGEVHMSDQPVYIKKKYEKRHPYVTYTLMLFSVMVCFLLASCSENKASSSNDREEDELVYASTKDIRDINPHLYGGEMAAQNMVFESLVVNTEKGVQPALAKSWDISKDGRTYTFHLRKGVTFSDGEPFNAKAVKLNIDAVVKNIEKNAWLNLVSEIKSTKAVDDDTFVLTLKEPYYPTLEELGLTRPFRFISPKSFIDGTTAKGVKSYEGTGPYVLKEHKKNQYAVFEMNDHYWGQKPKISTVKWKVMPDHQTILLALQKGEIDLLFGADGDMIDGDSFQALKEAGQYGVTVSPPVGSRSIVINSNQPITKDPKIREAFQYAIQKDMITEGILNGTEKVAHTLLAPSVPYADIPLKKKTYQKKKAEAILDEAGWRMKEDGYRYQNGKLLSVAIYYNSDNAGERTISESIQQDFKQVGIKLDIRGEEKQAFLDRQKTGKFDLMYSLSWGLPYDPQTYVSSFRVASHADYQAQLGLKKKKWLDEKITEVLVEPDEQKRKQMYQEILTYIHDENVYLPISYSVTKAVYNKRLKGVGFHVSQYEIPFDRMYFAS</sequence>
<dbReference type="GO" id="GO:0043190">
    <property type="term" value="C:ATP-binding cassette (ABC) transporter complex"/>
    <property type="evidence" value="ECO:0007669"/>
    <property type="project" value="InterPro"/>
</dbReference>
<dbReference type="EMBL" id="CP043404">
    <property type="protein sequence ID" value="QEK63938.1"/>
    <property type="molecule type" value="Genomic_DNA"/>
</dbReference>
<name>A0A5C0WI54_BACIA</name>
<feature type="transmembrane region" description="Helical" evidence="1">
    <location>
        <begin position="59"/>
        <end position="77"/>
    </location>
</feature>
<dbReference type="AlphaFoldDB" id="A0A5C0WI54"/>
<dbReference type="CDD" id="cd08489">
    <property type="entry name" value="PBP2_NikA"/>
    <property type="match status" value="1"/>
</dbReference>
<dbReference type="NCBIfam" id="TIGR02294">
    <property type="entry name" value="nickel_nikA"/>
    <property type="match status" value="1"/>
</dbReference>
<dbReference type="Proteomes" id="UP000325032">
    <property type="component" value="Chromosome"/>
</dbReference>
<protein>
    <submittedName>
        <fullName evidence="3">Nickel-binding periplasmic protein</fullName>
    </submittedName>
</protein>
<feature type="domain" description="Solute-binding protein family 5" evidence="2">
    <location>
        <begin position="132"/>
        <end position="500"/>
    </location>
</feature>
<keyword evidence="1" id="KW-0812">Transmembrane</keyword>
<dbReference type="PANTHER" id="PTHR30290:SF37">
    <property type="entry name" value="NICKEL-BINDING PERIPLASMIC PROTEIN"/>
    <property type="match status" value="1"/>
</dbReference>
<dbReference type="Pfam" id="PF00496">
    <property type="entry name" value="SBP_bac_5"/>
    <property type="match status" value="1"/>
</dbReference>
<proteinExistence type="predicted"/>
<evidence type="ECO:0000313" key="3">
    <source>
        <dbReference type="EMBL" id="QEK63938.1"/>
    </source>
</evidence>
<dbReference type="GO" id="GO:0020037">
    <property type="term" value="F:heme binding"/>
    <property type="evidence" value="ECO:0007669"/>
    <property type="project" value="InterPro"/>
</dbReference>
<dbReference type="GO" id="GO:0015675">
    <property type="term" value="P:nickel cation transport"/>
    <property type="evidence" value="ECO:0007669"/>
    <property type="project" value="InterPro"/>
</dbReference>
<dbReference type="Gene3D" id="3.10.105.10">
    <property type="entry name" value="Dipeptide-binding Protein, Domain 3"/>
    <property type="match status" value="1"/>
</dbReference>
<dbReference type="SUPFAM" id="SSF53850">
    <property type="entry name" value="Periplasmic binding protein-like II"/>
    <property type="match status" value="1"/>
</dbReference>
<dbReference type="GO" id="GO:1904680">
    <property type="term" value="F:peptide transmembrane transporter activity"/>
    <property type="evidence" value="ECO:0007669"/>
    <property type="project" value="TreeGrafter"/>
</dbReference>
<accession>A0A5C0WI54</accession>
<keyword evidence="1" id="KW-1133">Transmembrane helix</keyword>